<accession>A0A4S8RBH1</accession>
<organism evidence="1 2">
    <name type="scientific">Botrytis galanthina</name>
    <dbReference type="NCBI Taxonomy" id="278940"/>
    <lineage>
        <taxon>Eukaryota</taxon>
        <taxon>Fungi</taxon>
        <taxon>Dikarya</taxon>
        <taxon>Ascomycota</taxon>
        <taxon>Pezizomycotina</taxon>
        <taxon>Leotiomycetes</taxon>
        <taxon>Helotiales</taxon>
        <taxon>Sclerotiniaceae</taxon>
        <taxon>Botrytis</taxon>
    </lineage>
</organism>
<dbReference type="Proteomes" id="UP000308671">
    <property type="component" value="Unassembled WGS sequence"/>
</dbReference>
<comment type="caution">
    <text evidence="1">The sequence shown here is derived from an EMBL/GenBank/DDBJ whole genome shotgun (WGS) entry which is preliminary data.</text>
</comment>
<name>A0A4S8RBH1_9HELO</name>
<protein>
    <submittedName>
        <fullName evidence="1">Uncharacterized protein</fullName>
    </submittedName>
</protein>
<reference evidence="1 2" key="1">
    <citation type="submission" date="2017-12" db="EMBL/GenBank/DDBJ databases">
        <title>Comparative genomics of Botrytis spp.</title>
        <authorList>
            <person name="Valero-Jimenez C.A."/>
            <person name="Tapia P."/>
            <person name="Veloso J."/>
            <person name="Silva-Moreno E."/>
            <person name="Staats M."/>
            <person name="Valdes J.H."/>
            <person name="Van Kan J.A.L."/>
        </authorList>
    </citation>
    <scope>NUCLEOTIDE SEQUENCE [LARGE SCALE GENOMIC DNA]</scope>
    <source>
        <strain evidence="1 2">MUCL435</strain>
    </source>
</reference>
<sequence>MTVAHRQHVWQIQNPQQHGTFGKCLAPTSLRPITSPVAFSWAKTKTYVIWIWGTKSPQLLKKIVKVACEHSRQEEDGSCRNHTVDSSSETSLKAQAFTCSTLSDF</sequence>
<proteinExistence type="predicted"/>
<evidence type="ECO:0000313" key="1">
    <source>
        <dbReference type="EMBL" id="THV54721.1"/>
    </source>
</evidence>
<dbReference type="EMBL" id="PQXL01000021">
    <property type="protein sequence ID" value="THV54721.1"/>
    <property type="molecule type" value="Genomic_DNA"/>
</dbReference>
<evidence type="ECO:0000313" key="2">
    <source>
        <dbReference type="Proteomes" id="UP000308671"/>
    </source>
</evidence>
<dbReference type="AlphaFoldDB" id="A0A4S8RBH1"/>
<keyword evidence="2" id="KW-1185">Reference proteome</keyword>
<gene>
    <name evidence="1" type="ORF">BGAL_0021g00240</name>
</gene>